<dbReference type="STRING" id="457427.SSOG_00066"/>
<dbReference type="SUPFAM" id="SSF55811">
    <property type="entry name" value="Nudix"/>
    <property type="match status" value="1"/>
</dbReference>
<dbReference type="PANTHER" id="PTHR11839">
    <property type="entry name" value="UDP/ADP-SUGAR PYROPHOSPHATASE"/>
    <property type="match status" value="1"/>
</dbReference>
<comment type="cofactor">
    <cofactor evidence="1">
        <name>Mg(2+)</name>
        <dbReference type="ChEBI" id="CHEBI:18420"/>
    </cofactor>
</comment>
<dbReference type="CDD" id="cd03424">
    <property type="entry name" value="NUDIX_ADPRase_Nudt5_UGPPase_Nudt14"/>
    <property type="match status" value="1"/>
</dbReference>
<dbReference type="Gene3D" id="3.90.79.10">
    <property type="entry name" value="Nucleoside Triphosphate Pyrophosphohydrolase"/>
    <property type="match status" value="1"/>
</dbReference>
<dbReference type="InterPro" id="IPR015797">
    <property type="entry name" value="NUDIX_hydrolase-like_dom_sf"/>
</dbReference>
<name>D9W5Z8_9ACTN</name>
<dbReference type="PROSITE" id="PS51462">
    <property type="entry name" value="NUDIX"/>
    <property type="match status" value="1"/>
</dbReference>
<evidence type="ECO:0000256" key="1">
    <source>
        <dbReference type="ARBA" id="ARBA00001946"/>
    </source>
</evidence>
<dbReference type="PROSITE" id="PS00893">
    <property type="entry name" value="NUDIX_BOX"/>
    <property type="match status" value="1"/>
</dbReference>
<reference evidence="4 5" key="1">
    <citation type="submission" date="2009-02" db="EMBL/GenBank/DDBJ databases">
        <title>Annotation of Streptomyces hygroscopicus strain ATCC 53653.</title>
        <authorList>
            <consortium name="The Broad Institute Genome Sequencing Platform"/>
            <consortium name="Broad Institute Microbial Sequencing Center"/>
            <person name="Fischbach M."/>
            <person name="Godfrey P."/>
            <person name="Ward D."/>
            <person name="Young S."/>
            <person name="Zeng Q."/>
            <person name="Koehrsen M."/>
            <person name="Alvarado L."/>
            <person name="Berlin A.M."/>
            <person name="Bochicchio J."/>
            <person name="Borenstein D."/>
            <person name="Chapman S.B."/>
            <person name="Chen Z."/>
            <person name="Engels R."/>
            <person name="Freedman E."/>
            <person name="Gellesch M."/>
            <person name="Goldberg J."/>
            <person name="Griggs A."/>
            <person name="Gujja S."/>
            <person name="Heilman E.R."/>
            <person name="Heiman D.I."/>
            <person name="Hepburn T.A."/>
            <person name="Howarth C."/>
            <person name="Jen D."/>
            <person name="Larson L."/>
            <person name="Lewis B."/>
            <person name="Mehta T."/>
            <person name="Park D."/>
            <person name="Pearson M."/>
            <person name="Richards J."/>
            <person name="Roberts A."/>
            <person name="Saif S."/>
            <person name="Shea T.D."/>
            <person name="Shenoy N."/>
            <person name="Sisk P."/>
            <person name="Stolte C."/>
            <person name="Sykes S.N."/>
            <person name="Thomson T."/>
            <person name="Walk T."/>
            <person name="White J."/>
            <person name="Yandava C."/>
            <person name="Straight P."/>
            <person name="Clardy J."/>
            <person name="Hung D."/>
            <person name="Kolter R."/>
            <person name="Mekalanos J."/>
            <person name="Walker S."/>
            <person name="Walsh C.T."/>
            <person name="Wieland-Brown L.C."/>
            <person name="Haas B."/>
            <person name="Nusbaum C."/>
            <person name="Birren B."/>
        </authorList>
    </citation>
    <scope>NUCLEOTIDE SEQUENCE [LARGE SCALE GENOMIC DNA]</scope>
    <source>
        <strain evidence="4 5">ATCC 53653</strain>
    </source>
</reference>
<dbReference type="PANTHER" id="PTHR11839:SF18">
    <property type="entry name" value="NUDIX HYDROLASE DOMAIN-CONTAINING PROTEIN"/>
    <property type="match status" value="1"/>
</dbReference>
<proteinExistence type="predicted"/>
<feature type="domain" description="Nudix hydrolase" evidence="3">
    <location>
        <begin position="47"/>
        <end position="132"/>
    </location>
</feature>
<gene>
    <name evidence="4" type="ORF">SSOG_00066</name>
</gene>
<sequence length="132" mass="14276">MPNVTEESNLKWTLKSERPEPAGYLTVRCRTYVQPDGRESDWDILVGPRMVAVVALTEDGQGILVRQYRPGPGTVLAELPGGLVADGEEVAAGAARELLEETGYEAGSLQIVATTYLASFATHVRYAALARE</sequence>
<evidence type="ECO:0000313" key="4">
    <source>
        <dbReference type="EMBL" id="EFL20354.1"/>
    </source>
</evidence>
<keyword evidence="5" id="KW-1185">Reference proteome</keyword>
<dbReference type="Pfam" id="PF00293">
    <property type="entry name" value="NUDIX"/>
    <property type="match status" value="1"/>
</dbReference>
<dbReference type="GO" id="GO:0006753">
    <property type="term" value="P:nucleoside phosphate metabolic process"/>
    <property type="evidence" value="ECO:0007669"/>
    <property type="project" value="TreeGrafter"/>
</dbReference>
<evidence type="ECO:0000259" key="3">
    <source>
        <dbReference type="PROSITE" id="PS51462"/>
    </source>
</evidence>
<dbReference type="HOGENOM" id="CLU_1915906_0_0_11"/>
<organism evidence="4 5">
    <name type="scientific">Streptomyces himastatinicus ATCC 53653</name>
    <dbReference type="NCBI Taxonomy" id="457427"/>
    <lineage>
        <taxon>Bacteria</taxon>
        <taxon>Bacillati</taxon>
        <taxon>Actinomycetota</taxon>
        <taxon>Actinomycetes</taxon>
        <taxon>Kitasatosporales</taxon>
        <taxon>Streptomycetaceae</taxon>
        <taxon>Streptomyces</taxon>
        <taxon>Streptomyces violaceusniger group</taxon>
    </lineage>
</organism>
<protein>
    <submittedName>
        <fullName evidence="4">ADPribose diphosphatase</fullName>
    </submittedName>
</protein>
<evidence type="ECO:0000313" key="5">
    <source>
        <dbReference type="Proteomes" id="UP000003963"/>
    </source>
</evidence>
<dbReference type="GO" id="GO:0019693">
    <property type="term" value="P:ribose phosphate metabolic process"/>
    <property type="evidence" value="ECO:0007669"/>
    <property type="project" value="TreeGrafter"/>
</dbReference>
<dbReference type="InterPro" id="IPR000086">
    <property type="entry name" value="NUDIX_hydrolase_dom"/>
</dbReference>
<evidence type="ECO:0000256" key="2">
    <source>
        <dbReference type="ARBA" id="ARBA00022801"/>
    </source>
</evidence>
<dbReference type="Proteomes" id="UP000003963">
    <property type="component" value="Unassembled WGS sequence"/>
</dbReference>
<dbReference type="AlphaFoldDB" id="D9W5Z8"/>
<dbReference type="InterPro" id="IPR020084">
    <property type="entry name" value="NUDIX_hydrolase_CS"/>
</dbReference>
<dbReference type="EMBL" id="GG657754">
    <property type="protein sequence ID" value="EFL20354.1"/>
    <property type="molecule type" value="Genomic_DNA"/>
</dbReference>
<keyword evidence="2" id="KW-0378">Hydrolase</keyword>
<accession>D9W5Z8</accession>
<dbReference type="GO" id="GO:0016787">
    <property type="term" value="F:hydrolase activity"/>
    <property type="evidence" value="ECO:0007669"/>
    <property type="project" value="UniProtKB-KW"/>
</dbReference>